<dbReference type="InterPro" id="IPR013324">
    <property type="entry name" value="RNA_pol_sigma_r3/r4-like"/>
</dbReference>
<evidence type="ECO:0000259" key="5">
    <source>
        <dbReference type="Pfam" id="PF08281"/>
    </source>
</evidence>
<keyword evidence="3" id="KW-0731">Sigma factor</keyword>
<comment type="caution">
    <text evidence="6">The sequence shown here is derived from an EMBL/GenBank/DDBJ whole genome shotgun (WGS) entry which is preliminary data.</text>
</comment>
<dbReference type="InterPro" id="IPR014284">
    <property type="entry name" value="RNA_pol_sigma-70_dom"/>
</dbReference>
<dbReference type="NCBIfam" id="TIGR02937">
    <property type="entry name" value="sigma70-ECF"/>
    <property type="match status" value="1"/>
</dbReference>
<feature type="domain" description="RNA polymerase sigma factor 70 region 4 type 2" evidence="5">
    <location>
        <begin position="125"/>
        <end position="175"/>
    </location>
</feature>
<sequence length="195" mass="22677">MPIGHLNALLSFVRISVRIRFPFVANADSNNDKILDLLNIVAPQVKDREIAKDLVLDIMVRFYRQQKDIIVDSSLSSYFRKAARNSVLNYFRDKLRRGIPVPFDTLYADGKDSVTEWMDHKTTKEQILHGIDQLPDQCKKVFIMSREDGLTYQQIAEQHHISVHTVDQHIRKALRILRKQLGPQIVFWLIVEGLK</sequence>
<dbReference type="PANTHER" id="PTHR43133">
    <property type="entry name" value="RNA POLYMERASE ECF-TYPE SIGMA FACTO"/>
    <property type="match status" value="1"/>
</dbReference>
<evidence type="ECO:0000256" key="2">
    <source>
        <dbReference type="ARBA" id="ARBA00023015"/>
    </source>
</evidence>
<dbReference type="EMBL" id="QFOI01000082">
    <property type="protein sequence ID" value="PZP50085.1"/>
    <property type="molecule type" value="Genomic_DNA"/>
</dbReference>
<dbReference type="AlphaFoldDB" id="A0A2W5F1J3"/>
<protein>
    <recommendedName>
        <fullName evidence="5">RNA polymerase sigma factor 70 region 4 type 2 domain-containing protein</fullName>
    </recommendedName>
</protein>
<dbReference type="Gene3D" id="1.10.1740.10">
    <property type="match status" value="1"/>
</dbReference>
<keyword evidence="4" id="KW-0804">Transcription</keyword>
<dbReference type="InterPro" id="IPR039425">
    <property type="entry name" value="RNA_pol_sigma-70-like"/>
</dbReference>
<dbReference type="PANTHER" id="PTHR43133:SF46">
    <property type="entry name" value="RNA POLYMERASE SIGMA-70 FACTOR ECF SUBFAMILY"/>
    <property type="match status" value="1"/>
</dbReference>
<evidence type="ECO:0000256" key="1">
    <source>
        <dbReference type="ARBA" id="ARBA00010641"/>
    </source>
</evidence>
<dbReference type="InterPro" id="IPR013325">
    <property type="entry name" value="RNA_pol_sigma_r2"/>
</dbReference>
<evidence type="ECO:0000313" key="6">
    <source>
        <dbReference type="EMBL" id="PZP50085.1"/>
    </source>
</evidence>
<evidence type="ECO:0000256" key="4">
    <source>
        <dbReference type="ARBA" id="ARBA00023163"/>
    </source>
</evidence>
<dbReference type="Gene3D" id="1.10.10.10">
    <property type="entry name" value="Winged helix-like DNA-binding domain superfamily/Winged helix DNA-binding domain"/>
    <property type="match status" value="1"/>
</dbReference>
<dbReference type="SUPFAM" id="SSF88659">
    <property type="entry name" value="Sigma3 and sigma4 domains of RNA polymerase sigma factors"/>
    <property type="match status" value="1"/>
</dbReference>
<dbReference type="InterPro" id="IPR013249">
    <property type="entry name" value="RNA_pol_sigma70_r4_t2"/>
</dbReference>
<organism evidence="6 7">
    <name type="scientific">Pseudopedobacter saltans</name>
    <dbReference type="NCBI Taxonomy" id="151895"/>
    <lineage>
        <taxon>Bacteria</taxon>
        <taxon>Pseudomonadati</taxon>
        <taxon>Bacteroidota</taxon>
        <taxon>Sphingobacteriia</taxon>
        <taxon>Sphingobacteriales</taxon>
        <taxon>Sphingobacteriaceae</taxon>
        <taxon>Pseudopedobacter</taxon>
    </lineage>
</organism>
<name>A0A2W5F1J3_9SPHI</name>
<dbReference type="Proteomes" id="UP000249645">
    <property type="component" value="Unassembled WGS sequence"/>
</dbReference>
<dbReference type="Pfam" id="PF08281">
    <property type="entry name" value="Sigma70_r4_2"/>
    <property type="match status" value="1"/>
</dbReference>
<comment type="similarity">
    <text evidence="1">Belongs to the sigma-70 factor family. ECF subfamily.</text>
</comment>
<accession>A0A2W5F1J3</accession>
<proteinExistence type="inferred from homology"/>
<dbReference type="CDD" id="cd06171">
    <property type="entry name" value="Sigma70_r4"/>
    <property type="match status" value="1"/>
</dbReference>
<dbReference type="InterPro" id="IPR036388">
    <property type="entry name" value="WH-like_DNA-bd_sf"/>
</dbReference>
<dbReference type="SUPFAM" id="SSF88946">
    <property type="entry name" value="Sigma2 domain of RNA polymerase sigma factors"/>
    <property type="match status" value="1"/>
</dbReference>
<dbReference type="GO" id="GO:0016987">
    <property type="term" value="F:sigma factor activity"/>
    <property type="evidence" value="ECO:0007669"/>
    <property type="project" value="UniProtKB-KW"/>
</dbReference>
<reference evidence="6 7" key="1">
    <citation type="submission" date="2017-11" db="EMBL/GenBank/DDBJ databases">
        <title>Infants hospitalized years apart are colonized by the same room-sourced microbial strains.</title>
        <authorList>
            <person name="Brooks B."/>
            <person name="Olm M.R."/>
            <person name="Firek B.A."/>
            <person name="Baker R."/>
            <person name="Thomas B.C."/>
            <person name="Morowitz M.J."/>
            <person name="Banfield J.F."/>
        </authorList>
    </citation>
    <scope>NUCLEOTIDE SEQUENCE [LARGE SCALE GENOMIC DNA]</scope>
    <source>
        <strain evidence="6">S2_009_000_R2_76</strain>
    </source>
</reference>
<evidence type="ECO:0000313" key="7">
    <source>
        <dbReference type="Proteomes" id="UP000249645"/>
    </source>
</evidence>
<gene>
    <name evidence="6" type="ORF">DI598_06385</name>
</gene>
<dbReference type="GO" id="GO:0006352">
    <property type="term" value="P:DNA-templated transcription initiation"/>
    <property type="evidence" value="ECO:0007669"/>
    <property type="project" value="InterPro"/>
</dbReference>
<dbReference type="GO" id="GO:0003677">
    <property type="term" value="F:DNA binding"/>
    <property type="evidence" value="ECO:0007669"/>
    <property type="project" value="InterPro"/>
</dbReference>
<evidence type="ECO:0000256" key="3">
    <source>
        <dbReference type="ARBA" id="ARBA00023082"/>
    </source>
</evidence>
<keyword evidence="2" id="KW-0805">Transcription regulation</keyword>